<dbReference type="PATRIC" id="fig|1664069.3.peg.4165"/>
<dbReference type="AlphaFoldDB" id="A0A0J6HVY2"/>
<evidence type="ECO:0000256" key="1">
    <source>
        <dbReference type="SAM" id="SignalP"/>
    </source>
</evidence>
<keyword evidence="2" id="KW-0449">Lipoprotein</keyword>
<evidence type="ECO:0000313" key="2">
    <source>
        <dbReference type="EMBL" id="KRT94649.1"/>
    </source>
</evidence>
<accession>A0A0J6E367</accession>
<dbReference type="EMBL" id="LECW02000005">
    <property type="protein sequence ID" value="KRT94649.1"/>
    <property type="molecule type" value="Genomic_DNA"/>
</dbReference>
<evidence type="ECO:0000313" key="3">
    <source>
        <dbReference type="Proteomes" id="UP000036168"/>
    </source>
</evidence>
<gene>
    <name evidence="2" type="ORF">AB447_213400</name>
</gene>
<sequence>MKKAALPMILTAVMLFLSACGKADSERADVFMFSDASSGIKEKIKKAAGKKGMNVTFFPASPEKLLAEIAAKEGDLFVVPEDMFKPFFDPEGLRPLGSDPEGEGPYTAGGQKVYAAVIKKGEKQLNGYSFQLNTDMAAFIPIYAKKTDEALELIEGLLGQ</sequence>
<comment type="caution">
    <text evidence="2">The sequence shown here is derived from an EMBL/GenBank/DDBJ whole genome shotgun (WGS) entry which is preliminary data.</text>
</comment>
<organism evidence="2 3">
    <name type="scientific">Bacillus glycinifermentans</name>
    <dbReference type="NCBI Taxonomy" id="1664069"/>
    <lineage>
        <taxon>Bacteria</taxon>
        <taxon>Bacillati</taxon>
        <taxon>Bacillota</taxon>
        <taxon>Bacilli</taxon>
        <taxon>Bacillales</taxon>
        <taxon>Bacillaceae</taxon>
        <taxon>Bacillus</taxon>
    </lineage>
</organism>
<dbReference type="Proteomes" id="UP000036168">
    <property type="component" value="Unassembled WGS sequence"/>
</dbReference>
<keyword evidence="1" id="KW-0732">Signal</keyword>
<name>A0A0J6HVY2_9BACI</name>
<dbReference type="RefSeq" id="WP_048355244.1">
    <property type="nucleotide sequence ID" value="NZ_CP023481.1"/>
</dbReference>
<proteinExistence type="predicted"/>
<reference evidence="2 3" key="1">
    <citation type="journal article" date="2015" name="Int. J. Syst. Evol. Microbiol.">
        <title>Bacillus glycinifermentans sp. nov., isolated from fermented soybean paste.</title>
        <authorList>
            <person name="Kim S.J."/>
            <person name="Dunlap C.A."/>
            <person name="Kwon S.W."/>
            <person name="Rooney A.P."/>
        </authorList>
    </citation>
    <scope>NUCLEOTIDE SEQUENCE [LARGE SCALE GENOMIC DNA]</scope>
    <source>
        <strain evidence="2 3">GO-13</strain>
    </source>
</reference>
<dbReference type="PROSITE" id="PS51257">
    <property type="entry name" value="PROKAR_LIPOPROTEIN"/>
    <property type="match status" value="1"/>
</dbReference>
<feature type="chain" id="PRO_5038608745" evidence="1">
    <location>
        <begin position="20"/>
        <end position="160"/>
    </location>
</feature>
<feature type="signal peptide" evidence="1">
    <location>
        <begin position="1"/>
        <end position="19"/>
    </location>
</feature>
<dbReference type="STRING" id="1664069.BGLY_3565"/>
<accession>A0A0J6HVY2</accession>
<protein>
    <submittedName>
        <fullName evidence="2">Lipoprotein YteS</fullName>
    </submittedName>
</protein>